<dbReference type="EMBL" id="BAAAUD010000115">
    <property type="protein sequence ID" value="GAA2974570.1"/>
    <property type="molecule type" value="Genomic_DNA"/>
</dbReference>
<accession>A0ABP6K9A2</accession>
<name>A0ABP6K9A2_9ACTN</name>
<evidence type="ECO:0000256" key="1">
    <source>
        <dbReference type="SAM" id="MobiDB-lite"/>
    </source>
</evidence>
<protein>
    <submittedName>
        <fullName evidence="2">Uncharacterized protein</fullName>
    </submittedName>
</protein>
<feature type="region of interest" description="Disordered" evidence="1">
    <location>
        <begin position="138"/>
        <end position="158"/>
    </location>
</feature>
<gene>
    <name evidence="2" type="ORF">GCM10010446_68510</name>
</gene>
<sequence>MRCDDDEGNEPAGHALAVRSGRHRTCGFCGTHIPGLQYEPLRTRVVVLLAACMSDRARDARLEGPAVADVAPAEALTIVERYPVSSLEGRGTPGDGHRPPHRTQLLHLFGTPGFDAVRSRVRHGIHLARARRTVEARPGGCAAVRTSSESAPPPHPWR</sequence>
<proteinExistence type="predicted"/>
<dbReference type="Proteomes" id="UP001500403">
    <property type="component" value="Unassembled WGS sequence"/>
</dbReference>
<keyword evidence="3" id="KW-1185">Reference proteome</keyword>
<reference evidence="3" key="1">
    <citation type="journal article" date="2019" name="Int. J. Syst. Evol. Microbiol.">
        <title>The Global Catalogue of Microorganisms (GCM) 10K type strain sequencing project: providing services to taxonomists for standard genome sequencing and annotation.</title>
        <authorList>
            <consortium name="The Broad Institute Genomics Platform"/>
            <consortium name="The Broad Institute Genome Sequencing Center for Infectious Disease"/>
            <person name="Wu L."/>
            <person name="Ma J."/>
        </authorList>
    </citation>
    <scope>NUCLEOTIDE SEQUENCE [LARGE SCALE GENOMIC DNA]</scope>
    <source>
        <strain evidence="3">JCM 9088</strain>
    </source>
</reference>
<evidence type="ECO:0000313" key="3">
    <source>
        <dbReference type="Proteomes" id="UP001500403"/>
    </source>
</evidence>
<evidence type="ECO:0000313" key="2">
    <source>
        <dbReference type="EMBL" id="GAA2974570.1"/>
    </source>
</evidence>
<organism evidence="2 3">
    <name type="scientific">Streptomyces enissocaesilis</name>
    <dbReference type="NCBI Taxonomy" id="332589"/>
    <lineage>
        <taxon>Bacteria</taxon>
        <taxon>Bacillati</taxon>
        <taxon>Actinomycetota</taxon>
        <taxon>Actinomycetes</taxon>
        <taxon>Kitasatosporales</taxon>
        <taxon>Streptomycetaceae</taxon>
        <taxon>Streptomyces</taxon>
        <taxon>Streptomyces rochei group</taxon>
    </lineage>
</organism>
<comment type="caution">
    <text evidence="2">The sequence shown here is derived from an EMBL/GenBank/DDBJ whole genome shotgun (WGS) entry which is preliminary data.</text>
</comment>